<proteinExistence type="predicted"/>
<name>A0AAE3MMP8_9FLAO</name>
<dbReference type="AlphaFoldDB" id="A0AAE3MMP8"/>
<feature type="transmembrane region" description="Helical" evidence="1">
    <location>
        <begin position="7"/>
        <end position="24"/>
    </location>
</feature>
<dbReference type="Proteomes" id="UP001207116">
    <property type="component" value="Unassembled WGS sequence"/>
</dbReference>
<sequence length="59" mass="6701">MKIKPPFYLLLIILGGILIGFGGKFMRNEYAMILGIVLLMFGIYKTSTSWSKGEDKKEE</sequence>
<keyword evidence="3" id="KW-1185">Reference proteome</keyword>
<evidence type="ECO:0000256" key="1">
    <source>
        <dbReference type="SAM" id="Phobius"/>
    </source>
</evidence>
<keyword evidence="1" id="KW-0472">Membrane</keyword>
<dbReference type="RefSeq" id="WP_266013430.1">
    <property type="nucleotide sequence ID" value="NZ_JAPFQP010000003.1"/>
</dbReference>
<keyword evidence="1" id="KW-1133">Transmembrane helix</keyword>
<comment type="caution">
    <text evidence="2">The sequence shown here is derived from an EMBL/GenBank/DDBJ whole genome shotgun (WGS) entry which is preliminary data.</text>
</comment>
<reference evidence="2" key="1">
    <citation type="submission" date="2022-11" db="EMBL/GenBank/DDBJ databases">
        <title>The characterization of three novel Bacteroidetes species and genomic analysis of their roles in tidal elemental geochemical cycles.</title>
        <authorList>
            <person name="Ma K.-J."/>
        </authorList>
    </citation>
    <scope>NUCLEOTIDE SEQUENCE</scope>
    <source>
        <strain evidence="2">M415</strain>
    </source>
</reference>
<feature type="transmembrane region" description="Helical" evidence="1">
    <location>
        <begin position="30"/>
        <end position="47"/>
    </location>
</feature>
<protein>
    <submittedName>
        <fullName evidence="2">Uncharacterized protein</fullName>
    </submittedName>
</protein>
<accession>A0AAE3MMP8</accession>
<evidence type="ECO:0000313" key="3">
    <source>
        <dbReference type="Proteomes" id="UP001207116"/>
    </source>
</evidence>
<dbReference type="EMBL" id="JAPFQP010000003">
    <property type="protein sequence ID" value="MCX2720038.1"/>
    <property type="molecule type" value="Genomic_DNA"/>
</dbReference>
<keyword evidence="1" id="KW-0812">Transmembrane</keyword>
<gene>
    <name evidence="2" type="ORF">OO016_10540</name>
</gene>
<organism evidence="2 3">
    <name type="scientific">Lentiprolixibacter aurantiacus</name>
    <dbReference type="NCBI Taxonomy" id="2993939"/>
    <lineage>
        <taxon>Bacteria</taxon>
        <taxon>Pseudomonadati</taxon>
        <taxon>Bacteroidota</taxon>
        <taxon>Flavobacteriia</taxon>
        <taxon>Flavobacteriales</taxon>
        <taxon>Flavobacteriaceae</taxon>
        <taxon>Lentiprolixibacter</taxon>
    </lineage>
</organism>
<evidence type="ECO:0000313" key="2">
    <source>
        <dbReference type="EMBL" id="MCX2720038.1"/>
    </source>
</evidence>